<gene>
    <name evidence="1" type="ORF">HINF_LOCUS41816</name>
</gene>
<comment type="caution">
    <text evidence="1">The sequence shown here is derived from an EMBL/GenBank/DDBJ whole genome shotgun (WGS) entry which is preliminary data.</text>
</comment>
<dbReference type="Proteomes" id="UP001642409">
    <property type="component" value="Unassembled WGS sequence"/>
</dbReference>
<organism evidence="1 2">
    <name type="scientific">Hexamita inflata</name>
    <dbReference type="NCBI Taxonomy" id="28002"/>
    <lineage>
        <taxon>Eukaryota</taxon>
        <taxon>Metamonada</taxon>
        <taxon>Diplomonadida</taxon>
        <taxon>Hexamitidae</taxon>
        <taxon>Hexamitinae</taxon>
        <taxon>Hexamita</taxon>
    </lineage>
</organism>
<protein>
    <submittedName>
        <fullName evidence="1">Hypothetical_protein</fullName>
    </submittedName>
</protein>
<sequence>MNKVSLTLYRQLQLENNKLKSDNKDMKGLITKTTREIERQKATVVPEYNIISSNNNEIIPPFLGEMFTSIQKRFEHFQETGSKTIYTDNEIKFWISIRTQAPSIYNLMIQQFGAPSHSHIRSIKFQQIQEFTHQLKSESENKQYKINLAKNQECNGTANNYKSIGQGFQLGKC</sequence>
<keyword evidence="2" id="KW-1185">Reference proteome</keyword>
<reference evidence="1 2" key="1">
    <citation type="submission" date="2024-07" db="EMBL/GenBank/DDBJ databases">
        <authorList>
            <person name="Akdeniz Z."/>
        </authorList>
    </citation>
    <scope>NUCLEOTIDE SEQUENCE [LARGE SCALE GENOMIC DNA]</scope>
</reference>
<evidence type="ECO:0000313" key="1">
    <source>
        <dbReference type="EMBL" id="CAL6046621.1"/>
    </source>
</evidence>
<dbReference type="EMBL" id="CAXDID020000168">
    <property type="protein sequence ID" value="CAL6046621.1"/>
    <property type="molecule type" value="Genomic_DNA"/>
</dbReference>
<evidence type="ECO:0000313" key="2">
    <source>
        <dbReference type="Proteomes" id="UP001642409"/>
    </source>
</evidence>
<accession>A0ABP1JV15</accession>
<proteinExistence type="predicted"/>
<name>A0ABP1JV15_9EUKA</name>